<evidence type="ECO:0000256" key="2">
    <source>
        <dbReference type="SAM" id="SignalP"/>
    </source>
</evidence>
<evidence type="ECO:0000313" key="3">
    <source>
        <dbReference type="EMBL" id="MED6292789.1"/>
    </source>
</evidence>
<accession>A0ABU7F0F1</accession>
<name>A0ABU7F0F1_9TELE</name>
<keyword evidence="4" id="KW-1185">Reference proteome</keyword>
<keyword evidence="2" id="KW-0732">Signal</keyword>
<dbReference type="Proteomes" id="UP001352852">
    <property type="component" value="Unassembled WGS sequence"/>
</dbReference>
<feature type="region of interest" description="Disordered" evidence="1">
    <location>
        <begin position="22"/>
        <end position="90"/>
    </location>
</feature>
<evidence type="ECO:0000256" key="1">
    <source>
        <dbReference type="SAM" id="MobiDB-lite"/>
    </source>
</evidence>
<feature type="compositionally biased region" description="Basic and acidic residues" evidence="1">
    <location>
        <begin position="22"/>
        <end position="62"/>
    </location>
</feature>
<feature type="chain" id="PRO_5046630567" description="Secreted protein" evidence="2">
    <location>
        <begin position="23"/>
        <end position="90"/>
    </location>
</feature>
<sequence length="90" mass="10747">MELVIESLLLCLVFSFERGANHKDMPLSSAEKQRRYSDRQDANPDRREENGTQNTERRRCNKESGIVELMADQTPRQRRRKQRLQEELEK</sequence>
<gene>
    <name evidence="3" type="ORF">CHARACLAT_004065</name>
</gene>
<reference evidence="3 4" key="1">
    <citation type="submission" date="2021-06" db="EMBL/GenBank/DDBJ databases">
        <authorList>
            <person name="Palmer J.M."/>
        </authorList>
    </citation>
    <scope>NUCLEOTIDE SEQUENCE [LARGE SCALE GENOMIC DNA]</scope>
    <source>
        <strain evidence="3 4">CL_MEX2019</strain>
        <tissue evidence="3">Muscle</tissue>
    </source>
</reference>
<evidence type="ECO:0008006" key="5">
    <source>
        <dbReference type="Google" id="ProtNLM"/>
    </source>
</evidence>
<evidence type="ECO:0000313" key="4">
    <source>
        <dbReference type="Proteomes" id="UP001352852"/>
    </source>
</evidence>
<organism evidence="3 4">
    <name type="scientific">Characodon lateralis</name>
    <dbReference type="NCBI Taxonomy" id="208331"/>
    <lineage>
        <taxon>Eukaryota</taxon>
        <taxon>Metazoa</taxon>
        <taxon>Chordata</taxon>
        <taxon>Craniata</taxon>
        <taxon>Vertebrata</taxon>
        <taxon>Euteleostomi</taxon>
        <taxon>Actinopterygii</taxon>
        <taxon>Neopterygii</taxon>
        <taxon>Teleostei</taxon>
        <taxon>Neoteleostei</taxon>
        <taxon>Acanthomorphata</taxon>
        <taxon>Ovalentaria</taxon>
        <taxon>Atherinomorphae</taxon>
        <taxon>Cyprinodontiformes</taxon>
        <taxon>Goodeidae</taxon>
        <taxon>Characodon</taxon>
    </lineage>
</organism>
<proteinExistence type="predicted"/>
<comment type="caution">
    <text evidence="3">The sequence shown here is derived from an EMBL/GenBank/DDBJ whole genome shotgun (WGS) entry which is preliminary data.</text>
</comment>
<protein>
    <recommendedName>
        <fullName evidence="5">Secreted protein</fullName>
    </recommendedName>
</protein>
<feature type="signal peptide" evidence="2">
    <location>
        <begin position="1"/>
        <end position="22"/>
    </location>
</feature>
<dbReference type="EMBL" id="JAHUTJ010073958">
    <property type="protein sequence ID" value="MED6292789.1"/>
    <property type="molecule type" value="Genomic_DNA"/>
</dbReference>